<dbReference type="Pfam" id="PF14622">
    <property type="entry name" value="Ribonucleas_3_3"/>
    <property type="match status" value="1"/>
</dbReference>
<evidence type="ECO:0000256" key="4">
    <source>
        <dbReference type="ARBA" id="ARBA00022664"/>
    </source>
</evidence>
<keyword evidence="4 9" id="KW-0507">mRNA processing</keyword>
<keyword evidence="9" id="KW-0479">Metal-binding</keyword>
<dbReference type="InterPro" id="IPR011907">
    <property type="entry name" value="RNase_III"/>
</dbReference>
<dbReference type="GO" id="GO:0004525">
    <property type="term" value="F:ribonuclease III activity"/>
    <property type="evidence" value="ECO:0007669"/>
    <property type="project" value="UniProtKB-UniRule"/>
</dbReference>
<gene>
    <name evidence="9 12" type="primary">rnc</name>
    <name evidence="12" type="ORF">DX908_04745</name>
</gene>
<dbReference type="FunCoup" id="A0A371RLL0">
    <property type="interactions" value="457"/>
</dbReference>
<dbReference type="CDD" id="cd10845">
    <property type="entry name" value="DSRM_RNAse_III_family"/>
    <property type="match status" value="1"/>
</dbReference>
<dbReference type="GO" id="GO:0006364">
    <property type="term" value="P:rRNA processing"/>
    <property type="evidence" value="ECO:0007669"/>
    <property type="project" value="UniProtKB-UniRule"/>
</dbReference>
<dbReference type="Gene3D" id="1.10.1520.10">
    <property type="entry name" value="Ribonuclease III domain"/>
    <property type="match status" value="1"/>
</dbReference>
<reference evidence="12 13" key="1">
    <citation type="submission" date="2018-08" db="EMBL/GenBank/DDBJ databases">
        <title>Parvularcula sp. SM1705, isolated from surface water of the South Sea China.</title>
        <authorList>
            <person name="Sun L."/>
        </authorList>
    </citation>
    <scope>NUCLEOTIDE SEQUENCE [LARGE SCALE GENOMIC DNA]</scope>
    <source>
        <strain evidence="12 13">SM1705</strain>
    </source>
</reference>
<dbReference type="AlphaFoldDB" id="A0A371RLL0"/>
<dbReference type="OrthoDB" id="9805026at2"/>
<comment type="catalytic activity">
    <reaction evidence="1 9">
        <text>Endonucleolytic cleavage to 5'-phosphomonoester.</text>
        <dbReference type="EC" id="3.1.26.3"/>
    </reaction>
</comment>
<dbReference type="GO" id="GO:0019843">
    <property type="term" value="F:rRNA binding"/>
    <property type="evidence" value="ECO:0007669"/>
    <property type="project" value="UniProtKB-KW"/>
</dbReference>
<dbReference type="PROSITE" id="PS50142">
    <property type="entry name" value="RNASE_3_2"/>
    <property type="match status" value="1"/>
</dbReference>
<keyword evidence="7 9" id="KW-0378">Hydrolase</keyword>
<feature type="domain" description="RNase III" evidence="11">
    <location>
        <begin position="6"/>
        <end position="131"/>
    </location>
</feature>
<comment type="similarity">
    <text evidence="2">Belongs to the ribonuclease III family.</text>
</comment>
<dbReference type="SMART" id="SM00535">
    <property type="entry name" value="RIBOc"/>
    <property type="match status" value="1"/>
</dbReference>
<dbReference type="PANTHER" id="PTHR11207:SF0">
    <property type="entry name" value="RIBONUCLEASE 3"/>
    <property type="match status" value="1"/>
</dbReference>
<dbReference type="Proteomes" id="UP000264589">
    <property type="component" value="Unassembled WGS sequence"/>
</dbReference>
<dbReference type="Gene3D" id="3.30.160.20">
    <property type="match status" value="1"/>
</dbReference>
<proteinExistence type="inferred from homology"/>
<organism evidence="12 13">
    <name type="scientific">Parvularcula marina</name>
    <dbReference type="NCBI Taxonomy" id="2292771"/>
    <lineage>
        <taxon>Bacteria</taxon>
        <taxon>Pseudomonadati</taxon>
        <taxon>Pseudomonadota</taxon>
        <taxon>Alphaproteobacteria</taxon>
        <taxon>Parvularculales</taxon>
        <taxon>Parvularculaceae</taxon>
        <taxon>Parvularcula</taxon>
    </lineage>
</organism>
<keyword evidence="6 9" id="KW-0255">Endonuclease</keyword>
<keyword evidence="9" id="KW-0460">Magnesium</keyword>
<dbReference type="CDD" id="cd00593">
    <property type="entry name" value="RIBOc"/>
    <property type="match status" value="1"/>
</dbReference>
<protein>
    <recommendedName>
        <fullName evidence="9">Ribonuclease 3</fullName>
        <ecNumber evidence="9">3.1.26.3</ecNumber>
    </recommendedName>
    <alternativeName>
        <fullName evidence="9">Ribonuclease III</fullName>
        <shortName evidence="9">RNase III</shortName>
    </alternativeName>
</protein>
<dbReference type="GO" id="GO:0005737">
    <property type="term" value="C:cytoplasm"/>
    <property type="evidence" value="ECO:0007669"/>
    <property type="project" value="UniProtKB-SubCell"/>
</dbReference>
<keyword evidence="5 9" id="KW-0540">Nuclease</keyword>
<sequence>MNSEAANAVEQAVGHQFTDRSLLERALTHASFSQTGVRDLERLEFLGDRVLGLLTAEELWRCYPDLPEGQLAPRLNALVRKETCAEAARSFGLGKALRMSAGEEKTGGRDKDAILGDACEALLGALYVDGGLAAAKGAYDRFWGANFTHLMEGHRDAKTALQEWAQERGHGTPRYQELDREGPDHAPVFTIAVEVGDLKRETARGSSKQAAQMEAAKTLLRREGVWTS</sequence>
<comment type="cofactor">
    <cofactor evidence="9">
        <name>Mg(2+)</name>
        <dbReference type="ChEBI" id="CHEBI:18420"/>
    </cofactor>
</comment>
<dbReference type="SUPFAM" id="SSF69065">
    <property type="entry name" value="RNase III domain-like"/>
    <property type="match status" value="1"/>
</dbReference>
<evidence type="ECO:0000256" key="2">
    <source>
        <dbReference type="ARBA" id="ARBA00010183"/>
    </source>
</evidence>
<comment type="subunit">
    <text evidence="9">Homodimer.</text>
</comment>
<feature type="binding site" evidence="9">
    <location>
        <position position="120"/>
    </location>
    <ligand>
        <name>Mg(2+)</name>
        <dbReference type="ChEBI" id="CHEBI:18420"/>
    </ligand>
</feature>
<keyword evidence="8 9" id="KW-0694">RNA-binding</keyword>
<dbReference type="HAMAP" id="MF_00104">
    <property type="entry name" value="RNase_III"/>
    <property type="match status" value="1"/>
</dbReference>
<dbReference type="GO" id="GO:0003725">
    <property type="term" value="F:double-stranded RNA binding"/>
    <property type="evidence" value="ECO:0007669"/>
    <property type="project" value="TreeGrafter"/>
</dbReference>
<keyword evidence="3 9" id="KW-0698">rRNA processing</keyword>
<feature type="active site" evidence="9">
    <location>
        <position position="120"/>
    </location>
</feature>
<evidence type="ECO:0000259" key="10">
    <source>
        <dbReference type="PROSITE" id="PS50137"/>
    </source>
</evidence>
<dbReference type="GO" id="GO:0008033">
    <property type="term" value="P:tRNA processing"/>
    <property type="evidence" value="ECO:0007669"/>
    <property type="project" value="UniProtKB-KW"/>
</dbReference>
<evidence type="ECO:0000256" key="7">
    <source>
        <dbReference type="ARBA" id="ARBA00022801"/>
    </source>
</evidence>
<keyword evidence="13" id="KW-1185">Reference proteome</keyword>
<evidence type="ECO:0000256" key="9">
    <source>
        <dbReference type="HAMAP-Rule" id="MF_00104"/>
    </source>
</evidence>
<evidence type="ECO:0000313" key="12">
    <source>
        <dbReference type="EMBL" id="RFB06352.1"/>
    </source>
</evidence>
<evidence type="ECO:0000256" key="5">
    <source>
        <dbReference type="ARBA" id="ARBA00022722"/>
    </source>
</evidence>
<dbReference type="SMART" id="SM00358">
    <property type="entry name" value="DSRM"/>
    <property type="match status" value="1"/>
</dbReference>
<dbReference type="InterPro" id="IPR000999">
    <property type="entry name" value="RNase_III_dom"/>
</dbReference>
<dbReference type="EC" id="3.1.26.3" evidence="9"/>
<feature type="domain" description="DRBM" evidence="10">
    <location>
        <begin position="156"/>
        <end position="225"/>
    </location>
</feature>
<comment type="function">
    <text evidence="9">Digests double-stranded RNA. Involved in the processing of primary rRNA transcript to yield the immediate precursors to the large and small rRNAs (23S and 16S). Processes some mRNAs, and tRNAs when they are encoded in the rRNA operon. Processes pre-crRNA and tracrRNA of type II CRISPR loci if present in the organism.</text>
</comment>
<dbReference type="PROSITE" id="PS50137">
    <property type="entry name" value="DS_RBD"/>
    <property type="match status" value="1"/>
</dbReference>
<dbReference type="InterPro" id="IPR036389">
    <property type="entry name" value="RNase_III_sf"/>
</dbReference>
<keyword evidence="9" id="KW-0963">Cytoplasm</keyword>
<dbReference type="PANTHER" id="PTHR11207">
    <property type="entry name" value="RIBONUCLEASE III"/>
    <property type="match status" value="1"/>
</dbReference>
<name>A0A371RLL0_9PROT</name>
<dbReference type="GO" id="GO:0046872">
    <property type="term" value="F:metal ion binding"/>
    <property type="evidence" value="ECO:0007669"/>
    <property type="project" value="UniProtKB-KW"/>
</dbReference>
<dbReference type="GO" id="GO:0006397">
    <property type="term" value="P:mRNA processing"/>
    <property type="evidence" value="ECO:0007669"/>
    <property type="project" value="UniProtKB-UniRule"/>
</dbReference>
<accession>A0A371RLL0</accession>
<dbReference type="InterPro" id="IPR014720">
    <property type="entry name" value="dsRBD_dom"/>
</dbReference>
<comment type="caution">
    <text evidence="12">The sequence shown here is derived from an EMBL/GenBank/DDBJ whole genome shotgun (WGS) entry which is preliminary data.</text>
</comment>
<keyword evidence="9" id="KW-0819">tRNA processing</keyword>
<evidence type="ECO:0000256" key="8">
    <source>
        <dbReference type="ARBA" id="ARBA00022884"/>
    </source>
</evidence>
<dbReference type="PROSITE" id="PS00517">
    <property type="entry name" value="RNASE_3_1"/>
    <property type="match status" value="1"/>
</dbReference>
<dbReference type="SUPFAM" id="SSF54768">
    <property type="entry name" value="dsRNA-binding domain-like"/>
    <property type="match status" value="1"/>
</dbReference>
<dbReference type="EMBL" id="QUQO01000001">
    <property type="protein sequence ID" value="RFB06352.1"/>
    <property type="molecule type" value="Genomic_DNA"/>
</dbReference>
<dbReference type="NCBIfam" id="TIGR02191">
    <property type="entry name" value="RNaseIII"/>
    <property type="match status" value="1"/>
</dbReference>
<feature type="binding site" evidence="9">
    <location>
        <position position="44"/>
    </location>
    <ligand>
        <name>Mg(2+)</name>
        <dbReference type="ChEBI" id="CHEBI:18420"/>
    </ligand>
</feature>
<comment type="subcellular location">
    <subcellularLocation>
        <location evidence="9">Cytoplasm</location>
    </subcellularLocation>
</comment>
<evidence type="ECO:0000259" key="11">
    <source>
        <dbReference type="PROSITE" id="PS50142"/>
    </source>
</evidence>
<dbReference type="FunFam" id="1.10.1520.10:FF:000001">
    <property type="entry name" value="Ribonuclease 3"/>
    <property type="match status" value="1"/>
</dbReference>
<feature type="active site" evidence="9">
    <location>
        <position position="48"/>
    </location>
</feature>
<dbReference type="Pfam" id="PF00035">
    <property type="entry name" value="dsrm"/>
    <property type="match status" value="1"/>
</dbReference>
<feature type="binding site" evidence="9">
    <location>
        <position position="117"/>
    </location>
    <ligand>
        <name>Mg(2+)</name>
        <dbReference type="ChEBI" id="CHEBI:18420"/>
    </ligand>
</feature>
<evidence type="ECO:0000256" key="3">
    <source>
        <dbReference type="ARBA" id="ARBA00022552"/>
    </source>
</evidence>
<evidence type="ECO:0000256" key="1">
    <source>
        <dbReference type="ARBA" id="ARBA00000109"/>
    </source>
</evidence>
<dbReference type="InParanoid" id="A0A371RLL0"/>
<evidence type="ECO:0000313" key="13">
    <source>
        <dbReference type="Proteomes" id="UP000264589"/>
    </source>
</evidence>
<dbReference type="GO" id="GO:0010468">
    <property type="term" value="P:regulation of gene expression"/>
    <property type="evidence" value="ECO:0007669"/>
    <property type="project" value="TreeGrafter"/>
</dbReference>
<keyword evidence="9" id="KW-0699">rRNA-binding</keyword>
<evidence type="ECO:0000256" key="6">
    <source>
        <dbReference type="ARBA" id="ARBA00022759"/>
    </source>
</evidence>